<feature type="region of interest" description="Disordered" evidence="6">
    <location>
        <begin position="60"/>
        <end position="93"/>
    </location>
</feature>
<dbReference type="InterPro" id="IPR052761">
    <property type="entry name" value="Fungal_Detox/Toxin_TFs"/>
</dbReference>
<dbReference type="Pfam" id="PF04082">
    <property type="entry name" value="Fungal_trans"/>
    <property type="match status" value="1"/>
</dbReference>
<dbReference type="CDD" id="cd00067">
    <property type="entry name" value="GAL4"/>
    <property type="match status" value="1"/>
</dbReference>
<dbReference type="Gene3D" id="4.10.240.10">
    <property type="entry name" value="Zn(2)-C6 fungal-type DNA-binding domain"/>
    <property type="match status" value="1"/>
</dbReference>
<gene>
    <name evidence="8" type="ORF">ABOM_011132</name>
</gene>
<dbReference type="SUPFAM" id="SSF57701">
    <property type="entry name" value="Zn2/Cys6 DNA-binding domain"/>
    <property type="match status" value="1"/>
</dbReference>
<feature type="compositionally biased region" description="Basic and acidic residues" evidence="6">
    <location>
        <begin position="78"/>
        <end position="93"/>
    </location>
</feature>
<protein>
    <recommendedName>
        <fullName evidence="7">Zn(2)-C6 fungal-type domain-containing protein</fullName>
    </recommendedName>
</protein>
<dbReference type="PROSITE" id="PS00463">
    <property type="entry name" value="ZN2_CY6_FUNGAL_1"/>
    <property type="match status" value="1"/>
</dbReference>
<evidence type="ECO:0000256" key="4">
    <source>
        <dbReference type="ARBA" id="ARBA00023163"/>
    </source>
</evidence>
<dbReference type="PROSITE" id="PS50048">
    <property type="entry name" value="ZN2_CY6_FUNGAL_2"/>
    <property type="match status" value="1"/>
</dbReference>
<keyword evidence="3" id="KW-0238">DNA-binding</keyword>
<evidence type="ECO:0000256" key="6">
    <source>
        <dbReference type="SAM" id="MobiDB-lite"/>
    </source>
</evidence>
<dbReference type="GO" id="GO:0000981">
    <property type="term" value="F:DNA-binding transcription factor activity, RNA polymerase II-specific"/>
    <property type="evidence" value="ECO:0007669"/>
    <property type="project" value="InterPro"/>
</dbReference>
<feature type="compositionally biased region" description="Basic and acidic residues" evidence="6">
    <location>
        <begin position="60"/>
        <end position="70"/>
    </location>
</feature>
<keyword evidence="2" id="KW-0805">Transcription regulation</keyword>
<dbReference type="SMART" id="SM00906">
    <property type="entry name" value="Fungal_trans"/>
    <property type="match status" value="1"/>
</dbReference>
<dbReference type="InterPro" id="IPR001138">
    <property type="entry name" value="Zn2Cys6_DnaBD"/>
</dbReference>
<evidence type="ECO:0000259" key="7">
    <source>
        <dbReference type="PROSITE" id="PS50048"/>
    </source>
</evidence>
<dbReference type="Proteomes" id="UP000179179">
    <property type="component" value="Unassembled WGS sequence"/>
</dbReference>
<evidence type="ECO:0000256" key="3">
    <source>
        <dbReference type="ARBA" id="ARBA00023125"/>
    </source>
</evidence>
<keyword evidence="5" id="KW-0539">Nucleus</keyword>
<proteinExistence type="predicted"/>
<dbReference type="RefSeq" id="XP_022384493.1">
    <property type="nucleotide sequence ID" value="XM_022538260.1"/>
</dbReference>
<name>A0A1F7ZMT6_9EURO</name>
<dbReference type="AlphaFoldDB" id="A0A1F7ZMT6"/>
<evidence type="ECO:0000256" key="1">
    <source>
        <dbReference type="ARBA" id="ARBA00022723"/>
    </source>
</evidence>
<evidence type="ECO:0000256" key="5">
    <source>
        <dbReference type="ARBA" id="ARBA00023242"/>
    </source>
</evidence>
<keyword evidence="4" id="KW-0804">Transcription</keyword>
<evidence type="ECO:0000313" key="9">
    <source>
        <dbReference type="Proteomes" id="UP000179179"/>
    </source>
</evidence>
<keyword evidence="9" id="KW-1185">Reference proteome</keyword>
<evidence type="ECO:0000256" key="2">
    <source>
        <dbReference type="ARBA" id="ARBA00023015"/>
    </source>
</evidence>
<comment type="caution">
    <text evidence="8">The sequence shown here is derived from an EMBL/GenBank/DDBJ whole genome shotgun (WGS) entry which is preliminary data.</text>
</comment>
<dbReference type="Pfam" id="PF00172">
    <property type="entry name" value="Zn_clus"/>
    <property type="match status" value="1"/>
</dbReference>
<dbReference type="PANTHER" id="PTHR47425:SF2">
    <property type="entry name" value="FARB-RELATED"/>
    <property type="match status" value="1"/>
</dbReference>
<dbReference type="GO" id="GO:0003677">
    <property type="term" value="F:DNA binding"/>
    <property type="evidence" value="ECO:0007669"/>
    <property type="project" value="UniProtKB-KW"/>
</dbReference>
<dbReference type="PANTHER" id="PTHR47425">
    <property type="entry name" value="FARB-RELATED"/>
    <property type="match status" value="1"/>
</dbReference>
<organism evidence="8 9">
    <name type="scientific">Aspergillus bombycis</name>
    <dbReference type="NCBI Taxonomy" id="109264"/>
    <lineage>
        <taxon>Eukaryota</taxon>
        <taxon>Fungi</taxon>
        <taxon>Dikarya</taxon>
        <taxon>Ascomycota</taxon>
        <taxon>Pezizomycotina</taxon>
        <taxon>Eurotiomycetes</taxon>
        <taxon>Eurotiomycetidae</taxon>
        <taxon>Eurotiales</taxon>
        <taxon>Aspergillaceae</taxon>
        <taxon>Aspergillus</taxon>
    </lineage>
</organism>
<dbReference type="GO" id="GO:0008270">
    <property type="term" value="F:zinc ion binding"/>
    <property type="evidence" value="ECO:0007669"/>
    <property type="project" value="InterPro"/>
</dbReference>
<accession>A0A1F7ZMT6</accession>
<dbReference type="OrthoDB" id="4368296at2759"/>
<feature type="domain" description="Zn(2)-C6 fungal-type" evidence="7">
    <location>
        <begin position="23"/>
        <end position="54"/>
    </location>
</feature>
<dbReference type="GeneID" id="34454522"/>
<dbReference type="EMBL" id="LYCR01000131">
    <property type="protein sequence ID" value="OGM40776.1"/>
    <property type="molecule type" value="Genomic_DNA"/>
</dbReference>
<dbReference type="SMART" id="SM00066">
    <property type="entry name" value="GAL4"/>
    <property type="match status" value="1"/>
</dbReference>
<sequence>MSQRSPRFVVNRKASRRKRSSKACLLCHDRKIRCDAAGGRPCTNCRWFKHECIIPKNKYEKREREGDTSSRKSTPQWSRKEDKAQDSNASADDHQADLVDVLTWEELNWSGPIVSPESRGHNQMGLDVEVQNVTLPQYISPLLLRLSSADRDCLRVKGALNIPEAELLDALLECFALFVHPFLPVIDLGDLYSRIESNGRTGTVSLVLLQMMMFAATAYVDISMLNKYGYHSAKEAQLEFFNRAQLLYSLDCEPDRLAVLQSVILMTLRPDNPDLIMQTRHHLTVAMTRAQLIHQDPTMEIPQRLWKRILWTCYMRDCILAISFRTPMITRYEEFDIPPLELQDFDARSWLRGVHWISRCTGTPRGDVFSVHALPKLCIALAECCRRISYGLDCQYGAQPNEDGFELEPVMQSLVDIPGSKCAVVSQCVEELERWYNALPRGLQWSKPPVLRETSGRFSNTIILHRAILHGVWLAAKSALCHAGLACEETIPTLKFDLEHSISDVSSRIRSMFYQLNANGLTRYLPDAAIALLKSAMTAETSYETGTSAGGSVSQHAFCLPRDATIPAWSTPISGRNHEWDHAVAHGATTSFLSSVNLMPEERALLLQLSSASGYMDSLVPTAYF</sequence>
<dbReference type="CDD" id="cd12148">
    <property type="entry name" value="fungal_TF_MHR"/>
    <property type="match status" value="1"/>
</dbReference>
<dbReference type="InterPro" id="IPR007219">
    <property type="entry name" value="XnlR_reg_dom"/>
</dbReference>
<evidence type="ECO:0000313" key="8">
    <source>
        <dbReference type="EMBL" id="OGM40776.1"/>
    </source>
</evidence>
<dbReference type="STRING" id="109264.A0A1F7ZMT6"/>
<dbReference type="GO" id="GO:0006351">
    <property type="term" value="P:DNA-templated transcription"/>
    <property type="evidence" value="ECO:0007669"/>
    <property type="project" value="InterPro"/>
</dbReference>
<keyword evidence="1" id="KW-0479">Metal-binding</keyword>
<dbReference type="InterPro" id="IPR036864">
    <property type="entry name" value="Zn2-C6_fun-type_DNA-bd_sf"/>
</dbReference>
<reference evidence="8 9" key="1">
    <citation type="journal article" date="2016" name="Genome Biol. Evol.">
        <title>Draft genome sequence of an aflatoxigenic Aspergillus species, A. bombycis.</title>
        <authorList>
            <person name="Moore G.G."/>
            <person name="Mack B.M."/>
            <person name="Beltz S.B."/>
            <person name="Gilbert M.K."/>
        </authorList>
    </citation>
    <scope>NUCLEOTIDE SEQUENCE [LARGE SCALE GENOMIC DNA]</scope>
    <source>
        <strain evidence="9">NRRL 26010</strain>
    </source>
</reference>